<dbReference type="EMBL" id="MGJV01000043">
    <property type="protein sequence ID" value="OGN13377.1"/>
    <property type="molecule type" value="Genomic_DNA"/>
</dbReference>
<protein>
    <recommendedName>
        <fullName evidence="6">O-antigen ligase-related domain-containing protein</fullName>
    </recommendedName>
</protein>
<reference evidence="7 8" key="1">
    <citation type="journal article" date="2016" name="Nat. Commun.">
        <title>Thousands of microbial genomes shed light on interconnected biogeochemical processes in an aquifer system.</title>
        <authorList>
            <person name="Anantharaman K."/>
            <person name="Brown C.T."/>
            <person name="Hug L.A."/>
            <person name="Sharon I."/>
            <person name="Castelle C.J."/>
            <person name="Probst A.J."/>
            <person name="Thomas B.C."/>
            <person name="Singh A."/>
            <person name="Wilkins M.J."/>
            <person name="Karaoz U."/>
            <person name="Brodie E.L."/>
            <person name="Williams K.H."/>
            <person name="Hubbard S.S."/>
            <person name="Banfield J.F."/>
        </authorList>
    </citation>
    <scope>NUCLEOTIDE SEQUENCE [LARGE SCALE GENOMIC DNA]</scope>
</reference>
<evidence type="ECO:0000256" key="3">
    <source>
        <dbReference type="ARBA" id="ARBA00022989"/>
    </source>
</evidence>
<feature type="transmembrane region" description="Helical" evidence="5">
    <location>
        <begin position="151"/>
        <end position="176"/>
    </location>
</feature>
<sequence length="468" mass="53900">MIVKSEQFLFYFLFFAIPLQTRKILYSPGWYFNEWQSVSVYATDIILLALFAFWLANSYQKLSYYVLRIMYYGKNFKSLILNTKDPVKARGPLGFSGLIQKPDFYLVLFMAAAAVSVINSSSVVLSAYNLLKLVEFATFYFYVKNYAFYKFGFSKSLLFIFLGGVFQAGIAVLQFLKQSDLGLRILGESVLAPDLTGVASFFNLNGEKIIRAYGATPHPNIVAAYLFLSIFSFYFLWFYKKIKRVNSAFLSYALILFGFFSTFSRVAIFLLFANFAVRGGLLSFLFKKNLFGRRLVRIYWFTGVVILIFVLAFWPEVLSRVKISSGEEAVRLRVFYNKESLSSFNLFGAGPGNFVNWLMAKDPNLPRNLFQPVHNIYLLIFSENGFLGLAIFAAFLAFLVKDFIKRTKLERFHHYSILLVFSSFLFLGFFDHFLWTLQQGRFLLWLVLALLTINENDDMIGKQSSSYA</sequence>
<name>A0A1F8FJM9_9BACT</name>
<evidence type="ECO:0000259" key="6">
    <source>
        <dbReference type="Pfam" id="PF04932"/>
    </source>
</evidence>
<proteinExistence type="predicted"/>
<evidence type="ECO:0000256" key="4">
    <source>
        <dbReference type="ARBA" id="ARBA00023136"/>
    </source>
</evidence>
<feature type="transmembrane region" description="Helical" evidence="5">
    <location>
        <begin position="298"/>
        <end position="315"/>
    </location>
</feature>
<feature type="domain" description="O-antigen ligase-related" evidence="6">
    <location>
        <begin position="252"/>
        <end position="393"/>
    </location>
</feature>
<evidence type="ECO:0000256" key="2">
    <source>
        <dbReference type="ARBA" id="ARBA00022692"/>
    </source>
</evidence>
<feature type="transmembrane region" description="Helical" evidence="5">
    <location>
        <begin position="221"/>
        <end position="239"/>
    </location>
</feature>
<gene>
    <name evidence="7" type="ORF">A3J47_01010</name>
</gene>
<dbReference type="Pfam" id="PF04932">
    <property type="entry name" value="Wzy_C"/>
    <property type="match status" value="1"/>
</dbReference>
<accession>A0A1F8FJM9</accession>
<evidence type="ECO:0000313" key="7">
    <source>
        <dbReference type="EMBL" id="OGN13377.1"/>
    </source>
</evidence>
<evidence type="ECO:0000256" key="1">
    <source>
        <dbReference type="ARBA" id="ARBA00004141"/>
    </source>
</evidence>
<dbReference type="Proteomes" id="UP000176581">
    <property type="component" value="Unassembled WGS sequence"/>
</dbReference>
<dbReference type="AlphaFoldDB" id="A0A1F8FJM9"/>
<comment type="caution">
    <text evidence="7">The sequence shown here is derived from an EMBL/GenBank/DDBJ whole genome shotgun (WGS) entry which is preliminary data.</text>
</comment>
<feature type="transmembrane region" description="Helical" evidence="5">
    <location>
        <begin position="412"/>
        <end position="430"/>
    </location>
</feature>
<evidence type="ECO:0000256" key="5">
    <source>
        <dbReference type="SAM" id="Phobius"/>
    </source>
</evidence>
<dbReference type="InterPro" id="IPR007016">
    <property type="entry name" value="O-antigen_ligase-rel_domated"/>
</dbReference>
<organism evidence="7 8">
    <name type="scientific">Candidatus Yanofskybacteria bacterium RIFCSPHIGHO2_02_FULL_43_22</name>
    <dbReference type="NCBI Taxonomy" id="1802681"/>
    <lineage>
        <taxon>Bacteria</taxon>
        <taxon>Candidatus Yanofskyibacteriota</taxon>
    </lineage>
</organism>
<keyword evidence="4 5" id="KW-0472">Membrane</keyword>
<keyword evidence="3 5" id="KW-1133">Transmembrane helix</keyword>
<feature type="transmembrane region" description="Helical" evidence="5">
    <location>
        <begin position="251"/>
        <end position="277"/>
    </location>
</feature>
<dbReference type="InterPro" id="IPR051533">
    <property type="entry name" value="WaaL-like"/>
</dbReference>
<evidence type="ECO:0000313" key="8">
    <source>
        <dbReference type="Proteomes" id="UP000176581"/>
    </source>
</evidence>
<keyword evidence="2 5" id="KW-0812">Transmembrane</keyword>
<dbReference type="PANTHER" id="PTHR37422:SF13">
    <property type="entry name" value="LIPOPOLYSACCHARIDE BIOSYNTHESIS PROTEIN PA4999-RELATED"/>
    <property type="match status" value="1"/>
</dbReference>
<feature type="transmembrane region" description="Helical" evidence="5">
    <location>
        <begin position="376"/>
        <end position="400"/>
    </location>
</feature>
<feature type="transmembrane region" description="Helical" evidence="5">
    <location>
        <begin position="104"/>
        <end position="131"/>
    </location>
</feature>
<feature type="transmembrane region" description="Helical" evidence="5">
    <location>
        <begin position="38"/>
        <end position="56"/>
    </location>
</feature>
<comment type="subcellular location">
    <subcellularLocation>
        <location evidence="1">Membrane</location>
        <topology evidence="1">Multi-pass membrane protein</topology>
    </subcellularLocation>
</comment>
<dbReference type="GO" id="GO:0016020">
    <property type="term" value="C:membrane"/>
    <property type="evidence" value="ECO:0007669"/>
    <property type="project" value="UniProtKB-SubCell"/>
</dbReference>
<dbReference type="PANTHER" id="PTHR37422">
    <property type="entry name" value="TEICHURONIC ACID BIOSYNTHESIS PROTEIN TUAE"/>
    <property type="match status" value="1"/>
</dbReference>